<sequence length="496" mass="56453">MSENRRRFSSRRVQCRTCRCGFSDDHSQGARGATNFASRFSLYKRIKVGMEVDDSSEYDRKIVSFKDLGRFKLTERRYNDDSLNIYTARLNDLREDTLHRAKLKWTDYQHVEVSHLTLESSEKSYILIGVLYKDQRLKPSLLRDLSKELQLEAQLSNNYASVDDQLFLEDETLRVKLVGNHMDIQEVVTGLVCAVLGHELENGTFLVEDWCFPGYYLKPSSVSSSLIEDGKILLISGLDLVNNTDEFSLDLLSEWITGMIGCTNVQKEEATIAKVIIAGNSIRSSTKIYSHKGYHEIKSHDQLKIKEDVMAMHKFDAFLSNILNYCCVVLMPGEFDPTCNYSMPQQPFHPCTLEKSVRFKSMHGATNPWIANIGGRVVAGSCGEPIMDIMKIAGLSPLSSLEWLERTLIWRHYAPTGPDTLPIYPFFKNDPFVINEWPDIYFAGNMDEYDTKLVTADEGHAVRLICIPKFSETKTAVLVNLQDLTTQPISFGDRLT</sequence>
<evidence type="ECO:0000313" key="5">
    <source>
        <dbReference type="EMBL" id="KAG5342083.1"/>
    </source>
</evidence>
<evidence type="ECO:0000256" key="1">
    <source>
        <dbReference type="ARBA" id="ARBA00006035"/>
    </source>
</evidence>
<dbReference type="GO" id="GO:0003677">
    <property type="term" value="F:DNA binding"/>
    <property type="evidence" value="ECO:0007669"/>
    <property type="project" value="InterPro"/>
</dbReference>
<name>A0A836G1E5_9HYME</name>
<gene>
    <name evidence="5" type="primary">Pold2</name>
    <name evidence="5" type="ORF">G6Z76_0003523</name>
</gene>
<comment type="caution">
    <text evidence="5">The sequence shown here is derived from an EMBL/GenBank/DDBJ whole genome shotgun (WGS) entry which is preliminary data.</text>
</comment>
<evidence type="ECO:0000259" key="3">
    <source>
        <dbReference type="Pfam" id="PF04042"/>
    </source>
</evidence>
<protein>
    <submittedName>
        <fullName evidence="5">DPOD2 polymerase</fullName>
    </submittedName>
</protein>
<evidence type="ECO:0000313" key="6">
    <source>
        <dbReference type="Proteomes" id="UP000669903"/>
    </source>
</evidence>
<comment type="similarity">
    <text evidence="1">Belongs to the DNA polymerase delta/II small subunit family.</text>
</comment>
<dbReference type="PANTHER" id="PTHR10416">
    <property type="entry name" value="DNA POLYMERASE DELTA SUBUNIT 2"/>
    <property type="match status" value="1"/>
</dbReference>
<evidence type="ECO:0000259" key="4">
    <source>
        <dbReference type="Pfam" id="PF18018"/>
    </source>
</evidence>
<reference evidence="5" key="1">
    <citation type="submission" date="2020-03" db="EMBL/GenBank/DDBJ databases">
        <title>Relaxed selection underlies rapid genomic changes in the transitions from sociality to social parasitism in ants.</title>
        <authorList>
            <person name="Bi X."/>
        </authorList>
    </citation>
    <scope>NUCLEOTIDE SEQUENCE</scope>
    <source>
        <strain evidence="5">BGI-DK2014a</strain>
        <tissue evidence="5">Whole body</tissue>
    </source>
</reference>
<dbReference type="GO" id="GO:0043625">
    <property type="term" value="C:delta DNA polymerase complex"/>
    <property type="evidence" value="ECO:0007669"/>
    <property type="project" value="TreeGrafter"/>
</dbReference>
<dbReference type="PANTHER" id="PTHR10416:SF0">
    <property type="entry name" value="DNA POLYMERASE DELTA SUBUNIT 2"/>
    <property type="match status" value="1"/>
</dbReference>
<dbReference type="GO" id="GO:0006271">
    <property type="term" value="P:DNA strand elongation involved in DNA replication"/>
    <property type="evidence" value="ECO:0007669"/>
    <property type="project" value="TreeGrafter"/>
</dbReference>
<evidence type="ECO:0000256" key="2">
    <source>
        <dbReference type="ARBA" id="ARBA00022705"/>
    </source>
</evidence>
<dbReference type="InterPro" id="IPR040663">
    <property type="entry name" value="DNA_pol_D_N"/>
</dbReference>
<feature type="domain" description="DNA polymerase delta subunit OB-fold" evidence="4">
    <location>
        <begin position="84"/>
        <end position="210"/>
    </location>
</feature>
<keyword evidence="6" id="KW-1185">Reference proteome</keyword>
<dbReference type="InterPro" id="IPR024826">
    <property type="entry name" value="DNA_pol_delta/II_ssu"/>
</dbReference>
<dbReference type="Proteomes" id="UP000669903">
    <property type="component" value="Unassembled WGS sequence"/>
</dbReference>
<dbReference type="Pfam" id="PF04042">
    <property type="entry name" value="DNA_pol_E_B"/>
    <property type="match status" value="1"/>
</dbReference>
<dbReference type="Pfam" id="PF18018">
    <property type="entry name" value="DNA_pol_D_N"/>
    <property type="match status" value="1"/>
</dbReference>
<dbReference type="AlphaFoldDB" id="A0A836G1E5"/>
<feature type="non-terminal residue" evidence="5">
    <location>
        <position position="1"/>
    </location>
</feature>
<dbReference type="Gene3D" id="2.40.50.430">
    <property type="match status" value="1"/>
</dbReference>
<dbReference type="Gene3D" id="3.60.21.50">
    <property type="match status" value="1"/>
</dbReference>
<dbReference type="InterPro" id="IPR007185">
    <property type="entry name" value="DNA_pol_a/d/e_bsu"/>
</dbReference>
<proteinExistence type="inferred from homology"/>
<dbReference type="EMBL" id="JAANIC010003213">
    <property type="protein sequence ID" value="KAG5342083.1"/>
    <property type="molecule type" value="Genomic_DNA"/>
</dbReference>
<keyword evidence="2" id="KW-0235">DNA replication</keyword>
<organism evidence="5 6">
    <name type="scientific">Acromyrmex charruanus</name>
    <dbReference type="NCBI Taxonomy" id="2715315"/>
    <lineage>
        <taxon>Eukaryota</taxon>
        <taxon>Metazoa</taxon>
        <taxon>Ecdysozoa</taxon>
        <taxon>Arthropoda</taxon>
        <taxon>Hexapoda</taxon>
        <taxon>Insecta</taxon>
        <taxon>Pterygota</taxon>
        <taxon>Neoptera</taxon>
        <taxon>Endopterygota</taxon>
        <taxon>Hymenoptera</taxon>
        <taxon>Apocrita</taxon>
        <taxon>Aculeata</taxon>
        <taxon>Formicoidea</taxon>
        <taxon>Formicidae</taxon>
        <taxon>Myrmicinae</taxon>
        <taxon>Acromyrmex</taxon>
    </lineage>
</organism>
<accession>A0A836G1E5</accession>
<feature type="non-terminal residue" evidence="5">
    <location>
        <position position="496"/>
    </location>
</feature>
<feature type="domain" description="DNA polymerase alpha/delta/epsilon subunit B" evidence="3">
    <location>
        <begin position="232"/>
        <end position="449"/>
    </location>
</feature>